<organism evidence="4 5">
    <name type="scientific">Anoxynatronum sibiricum</name>
    <dbReference type="NCBI Taxonomy" id="210623"/>
    <lineage>
        <taxon>Bacteria</taxon>
        <taxon>Bacillati</taxon>
        <taxon>Bacillota</taxon>
        <taxon>Clostridia</taxon>
        <taxon>Eubacteriales</taxon>
        <taxon>Clostridiaceae</taxon>
        <taxon>Anoxynatronum</taxon>
    </lineage>
</organism>
<feature type="chain" id="PRO_5046277153" evidence="2">
    <location>
        <begin position="25"/>
        <end position="375"/>
    </location>
</feature>
<comment type="caution">
    <text evidence="4">The sequence shown here is derived from an EMBL/GenBank/DDBJ whole genome shotgun (WGS) entry which is preliminary data.</text>
</comment>
<dbReference type="PROSITE" id="PS50983">
    <property type="entry name" value="FE_B12_PBP"/>
    <property type="match status" value="1"/>
</dbReference>
<name>A0ABU9VWL8_9CLOT</name>
<reference evidence="4 5" key="1">
    <citation type="submission" date="2024-04" db="EMBL/GenBank/DDBJ databases">
        <title>Genome sequencing and metabolic network reconstruction of aminoacids and betaine degradation by Anoxynatronum sibiricum.</title>
        <authorList>
            <person name="Detkova E.N."/>
            <person name="Boltjanskaja Y.V."/>
            <person name="Mardanov A.V."/>
            <person name="Kevbrin V."/>
        </authorList>
    </citation>
    <scope>NUCLEOTIDE SEQUENCE [LARGE SCALE GENOMIC DNA]</scope>
    <source>
        <strain evidence="4 5">Z-7981</strain>
    </source>
</reference>
<keyword evidence="5" id="KW-1185">Reference proteome</keyword>
<keyword evidence="2" id="KW-0732">Signal</keyword>
<evidence type="ECO:0000313" key="4">
    <source>
        <dbReference type="EMBL" id="MEN1761563.1"/>
    </source>
</evidence>
<dbReference type="InterPro" id="IPR002491">
    <property type="entry name" value="ABC_transptr_periplasmic_BD"/>
</dbReference>
<dbReference type="RefSeq" id="WP_343186847.1">
    <property type="nucleotide sequence ID" value="NZ_JBCITM010000017.1"/>
</dbReference>
<evidence type="ECO:0000313" key="5">
    <source>
        <dbReference type="Proteomes" id="UP001407405"/>
    </source>
</evidence>
<dbReference type="EMBL" id="JBCITM010000017">
    <property type="protein sequence ID" value="MEN1761563.1"/>
    <property type="molecule type" value="Genomic_DNA"/>
</dbReference>
<dbReference type="PANTHER" id="PTHR30535">
    <property type="entry name" value="VITAMIN B12-BINDING PROTEIN"/>
    <property type="match status" value="1"/>
</dbReference>
<dbReference type="PANTHER" id="PTHR30535:SF34">
    <property type="entry name" value="MOLYBDATE-BINDING PROTEIN MOLA"/>
    <property type="match status" value="1"/>
</dbReference>
<evidence type="ECO:0000259" key="3">
    <source>
        <dbReference type="PROSITE" id="PS50983"/>
    </source>
</evidence>
<dbReference type="Gene3D" id="3.40.50.1980">
    <property type="entry name" value="Nitrogenase molybdenum iron protein domain"/>
    <property type="match status" value="2"/>
</dbReference>
<dbReference type="InterPro" id="IPR050902">
    <property type="entry name" value="ABC_Transporter_SBP"/>
</dbReference>
<feature type="domain" description="Fe/B12 periplasmic-binding" evidence="3">
    <location>
        <begin position="57"/>
        <end position="338"/>
    </location>
</feature>
<feature type="signal peptide" evidence="2">
    <location>
        <begin position="1"/>
        <end position="24"/>
    </location>
</feature>
<evidence type="ECO:0000256" key="1">
    <source>
        <dbReference type="ARBA" id="ARBA00008814"/>
    </source>
</evidence>
<dbReference type="SUPFAM" id="SSF53807">
    <property type="entry name" value="Helical backbone' metal receptor"/>
    <property type="match status" value="1"/>
</dbReference>
<protein>
    <submittedName>
        <fullName evidence="4">ABC transporter substrate-binding protein</fullName>
    </submittedName>
</protein>
<dbReference type="Proteomes" id="UP001407405">
    <property type="component" value="Unassembled WGS sequence"/>
</dbReference>
<dbReference type="Pfam" id="PF01497">
    <property type="entry name" value="Peripla_BP_2"/>
    <property type="match status" value="1"/>
</dbReference>
<evidence type="ECO:0000256" key="2">
    <source>
        <dbReference type="SAM" id="SignalP"/>
    </source>
</evidence>
<proteinExistence type="inferred from homology"/>
<accession>A0ABU9VWL8</accession>
<gene>
    <name evidence="4" type="ORF">AAIG11_13825</name>
</gene>
<sequence length="375" mass="42141">MKWTQPAGMILLAIVALLVINGCAPQETGDEQENSTRIVQDMWGREVEIKEEVTSAVIIEWEGLAAKSMQIFGIQEMIVGVDDYAKKNTFRNHVVPVVGTVPDIGSAWSGVNYETLANLKPDVVFMELWVTNESEKELHSDAINKIEELGIPVITFLSPSCFEEPHIDTAWEHVRLVGEVFQKQEEAAALIQRMDEKVALIRSRTQGIEAADKADVVIFATMDNVMGTKSIQSYFLTEIINANNLIEGGDFVKISEEQLLKLDPDVLIIHGHDGYLDPAVVREGRQAGLNWGNVQHLQAIENDRFISLGYEEWRATIETPVALLKMAKTIYPDLFEDIDLEAEEVNMYMQDYGMTREEALKAIEAQRYTAIVEVN</sequence>
<comment type="similarity">
    <text evidence="1">Belongs to the bacterial solute-binding protein 8 family.</text>
</comment>